<feature type="transmembrane region" description="Helical" evidence="3">
    <location>
        <begin position="198"/>
        <end position="217"/>
    </location>
</feature>
<dbReference type="GO" id="GO:0005886">
    <property type="term" value="C:plasma membrane"/>
    <property type="evidence" value="ECO:0007669"/>
    <property type="project" value="TreeGrafter"/>
</dbReference>
<keyword evidence="6" id="KW-0548">Nucleotidyltransferase</keyword>
<evidence type="ECO:0000256" key="2">
    <source>
        <dbReference type="ARBA" id="ARBA00012528"/>
    </source>
</evidence>
<comment type="cofactor">
    <cofactor evidence="1">
        <name>Mg(2+)</name>
        <dbReference type="ChEBI" id="CHEBI:18420"/>
    </cofactor>
</comment>
<dbReference type="Gene3D" id="3.30.450.290">
    <property type="match status" value="1"/>
</dbReference>
<dbReference type="PANTHER" id="PTHR45138:SF24">
    <property type="entry name" value="DIGUANYLATE CYCLASE DGCC-RELATED"/>
    <property type="match status" value="1"/>
</dbReference>
<dbReference type="SMART" id="SM00304">
    <property type="entry name" value="HAMP"/>
    <property type="match status" value="1"/>
</dbReference>
<evidence type="ECO:0000259" key="4">
    <source>
        <dbReference type="PROSITE" id="PS50885"/>
    </source>
</evidence>
<gene>
    <name evidence="6" type="ORF">KME65_09235</name>
</gene>
<dbReference type="SMART" id="SM00267">
    <property type="entry name" value="GGDEF"/>
    <property type="match status" value="1"/>
</dbReference>
<proteinExistence type="predicted"/>
<dbReference type="GO" id="GO:0006355">
    <property type="term" value="P:regulation of DNA-templated transcription"/>
    <property type="evidence" value="ECO:0007669"/>
    <property type="project" value="InterPro"/>
</dbReference>
<dbReference type="Gene3D" id="1.10.8.500">
    <property type="entry name" value="HAMP domain in histidine kinase"/>
    <property type="match status" value="1"/>
</dbReference>
<dbReference type="CDD" id="cd06225">
    <property type="entry name" value="HAMP"/>
    <property type="match status" value="1"/>
</dbReference>
<dbReference type="Gene3D" id="3.30.70.270">
    <property type="match status" value="1"/>
</dbReference>
<feature type="domain" description="GGDEF" evidence="5">
    <location>
        <begin position="423"/>
        <end position="553"/>
    </location>
</feature>
<dbReference type="CDD" id="cd00130">
    <property type="entry name" value="PAS"/>
    <property type="match status" value="1"/>
</dbReference>
<dbReference type="GO" id="GO:0007165">
    <property type="term" value="P:signal transduction"/>
    <property type="evidence" value="ECO:0007669"/>
    <property type="project" value="InterPro"/>
</dbReference>
<dbReference type="InterPro" id="IPR000014">
    <property type="entry name" value="PAS"/>
</dbReference>
<reference evidence="6 7" key="1">
    <citation type="submission" date="2021-05" db="EMBL/GenBank/DDBJ databases">
        <title>Genetic and Functional Diversity in Clade A Lucinid endosymbionts from the Bahamas.</title>
        <authorList>
            <person name="Giani N.M."/>
            <person name="Engel A.S."/>
            <person name="Campbell B.J."/>
        </authorList>
    </citation>
    <scope>NUCLEOTIDE SEQUENCE [LARGE SCALE GENOMIC DNA]</scope>
    <source>
        <strain evidence="6">LUC16012Gg_MoonRockCtena</strain>
    </source>
</reference>
<dbReference type="Pfam" id="PF00672">
    <property type="entry name" value="HAMP"/>
    <property type="match status" value="1"/>
</dbReference>
<dbReference type="InterPro" id="IPR035965">
    <property type="entry name" value="PAS-like_dom_sf"/>
</dbReference>
<dbReference type="NCBIfam" id="TIGR00254">
    <property type="entry name" value="GGDEF"/>
    <property type="match status" value="1"/>
</dbReference>
<evidence type="ECO:0000256" key="1">
    <source>
        <dbReference type="ARBA" id="ARBA00001946"/>
    </source>
</evidence>
<dbReference type="CDD" id="cd01949">
    <property type="entry name" value="GGDEF"/>
    <property type="match status" value="1"/>
</dbReference>
<keyword evidence="3" id="KW-0472">Membrane</keyword>
<keyword evidence="3" id="KW-1133">Transmembrane helix</keyword>
<keyword evidence="3" id="KW-0812">Transmembrane</keyword>
<dbReference type="GO" id="GO:1902201">
    <property type="term" value="P:negative regulation of bacterial-type flagellum-dependent cell motility"/>
    <property type="evidence" value="ECO:0007669"/>
    <property type="project" value="TreeGrafter"/>
</dbReference>
<dbReference type="InterPro" id="IPR043128">
    <property type="entry name" value="Rev_trsase/Diguanyl_cyclase"/>
</dbReference>
<dbReference type="EC" id="2.7.7.65" evidence="2"/>
<sequence>MFNQSIGARIIIVVGISAFLTLIGLVIFYTQSQRAVIVDNHNLVTGRMVSTVVAGLGAIMETGSAAIAQRYAEDVKGAVGLEEFSFLRPNGMEAFQDNATIRQVNSRHGQILFRERAETRQVRLYPEDDPLLRQAVNSVEHIGMVDQAGLKYTILMPIANKQPCYLCHGDEQPVLGFARLTTSLTQVNQLVTQSRNQAALVMLVVLILFLAVTYLFLRKAVITPIRQVTDAMYQVEQGDLAQQVPEIGEDELGQMARSFNAMTRQILENYTGLEMEQSKLTTIILNAGEGIVVTDRDDRIVLVNPAAETLLDKQKAVIVERGFYHLVGDPALIERLIQHPDSNYAETVLQGKRYLSLMAARISTSQGDVLGMAALMRDVTTQQRREAYLEAISYTDELTGLLNRRSLTEILDQGISDALEKRRSLSLLMLDLDHFKRLNDTHGHAMGDRVLTAFGKLLKNRLRDSDYAFRYGGEEFCAILTNTAEKGALKTAEDIRRAVAEMGIDGVTATISIGFVSLDQLPSATPESLLKAADTALYEAKGQGRNRTVQYTEDD</sequence>
<comment type="caution">
    <text evidence="6">The sequence shown here is derived from an EMBL/GenBank/DDBJ whole genome shotgun (WGS) entry which is preliminary data.</text>
</comment>
<dbReference type="GO" id="GO:0043709">
    <property type="term" value="P:cell adhesion involved in single-species biofilm formation"/>
    <property type="evidence" value="ECO:0007669"/>
    <property type="project" value="TreeGrafter"/>
</dbReference>
<dbReference type="InterPro" id="IPR003660">
    <property type="entry name" value="HAMP_dom"/>
</dbReference>
<dbReference type="NCBIfam" id="TIGR00229">
    <property type="entry name" value="sensory_box"/>
    <property type="match status" value="1"/>
</dbReference>
<dbReference type="Pfam" id="PF00989">
    <property type="entry name" value="PAS"/>
    <property type="match status" value="1"/>
</dbReference>
<dbReference type="SUPFAM" id="SSF158472">
    <property type="entry name" value="HAMP domain-like"/>
    <property type="match status" value="1"/>
</dbReference>
<dbReference type="Proteomes" id="UP000770889">
    <property type="component" value="Unassembled WGS sequence"/>
</dbReference>
<dbReference type="PROSITE" id="PS50885">
    <property type="entry name" value="HAMP"/>
    <property type="match status" value="1"/>
</dbReference>
<dbReference type="PANTHER" id="PTHR45138">
    <property type="entry name" value="REGULATORY COMPONENTS OF SENSORY TRANSDUCTION SYSTEM"/>
    <property type="match status" value="1"/>
</dbReference>
<dbReference type="InterPro" id="IPR013767">
    <property type="entry name" value="PAS_fold"/>
</dbReference>
<dbReference type="SMART" id="SM00091">
    <property type="entry name" value="PAS"/>
    <property type="match status" value="1"/>
</dbReference>
<accession>A0A944MAE4</accession>
<evidence type="ECO:0000313" key="7">
    <source>
        <dbReference type="Proteomes" id="UP000770889"/>
    </source>
</evidence>
<dbReference type="GO" id="GO:0052621">
    <property type="term" value="F:diguanylate cyclase activity"/>
    <property type="evidence" value="ECO:0007669"/>
    <property type="project" value="UniProtKB-EC"/>
</dbReference>
<organism evidence="6 7">
    <name type="scientific">Candidatus Thiodiazotropha taylori</name>
    <dbReference type="NCBI Taxonomy" id="2792791"/>
    <lineage>
        <taxon>Bacteria</taxon>
        <taxon>Pseudomonadati</taxon>
        <taxon>Pseudomonadota</taxon>
        <taxon>Gammaproteobacteria</taxon>
        <taxon>Chromatiales</taxon>
        <taxon>Sedimenticolaceae</taxon>
        <taxon>Candidatus Thiodiazotropha</taxon>
    </lineage>
</organism>
<dbReference type="InterPro" id="IPR050469">
    <property type="entry name" value="Diguanylate_Cyclase"/>
</dbReference>
<protein>
    <recommendedName>
        <fullName evidence="2">diguanylate cyclase</fullName>
        <ecNumber evidence="2">2.7.7.65</ecNumber>
    </recommendedName>
</protein>
<evidence type="ECO:0000259" key="5">
    <source>
        <dbReference type="PROSITE" id="PS50887"/>
    </source>
</evidence>
<feature type="domain" description="HAMP" evidence="4">
    <location>
        <begin position="219"/>
        <end position="271"/>
    </location>
</feature>
<dbReference type="Pfam" id="PF00990">
    <property type="entry name" value="GGDEF"/>
    <property type="match status" value="1"/>
</dbReference>
<name>A0A944MAE4_9GAMM</name>
<dbReference type="EMBL" id="JAHHGM010000007">
    <property type="protein sequence ID" value="MBT2989139.1"/>
    <property type="molecule type" value="Genomic_DNA"/>
</dbReference>
<evidence type="ECO:0000313" key="6">
    <source>
        <dbReference type="EMBL" id="MBT2989139.1"/>
    </source>
</evidence>
<dbReference type="InterPro" id="IPR029787">
    <property type="entry name" value="Nucleotide_cyclase"/>
</dbReference>
<dbReference type="PROSITE" id="PS50887">
    <property type="entry name" value="GGDEF"/>
    <property type="match status" value="1"/>
</dbReference>
<dbReference type="SUPFAM" id="SSF55785">
    <property type="entry name" value="PYP-like sensor domain (PAS domain)"/>
    <property type="match status" value="1"/>
</dbReference>
<keyword evidence="6" id="KW-0808">Transferase</keyword>
<dbReference type="InterPro" id="IPR000160">
    <property type="entry name" value="GGDEF_dom"/>
</dbReference>
<dbReference type="FunFam" id="3.30.70.270:FF:000001">
    <property type="entry name" value="Diguanylate cyclase domain protein"/>
    <property type="match status" value="1"/>
</dbReference>
<evidence type="ECO:0000256" key="3">
    <source>
        <dbReference type="SAM" id="Phobius"/>
    </source>
</evidence>
<dbReference type="AlphaFoldDB" id="A0A944MAE4"/>
<dbReference type="SUPFAM" id="SSF55073">
    <property type="entry name" value="Nucleotide cyclase"/>
    <property type="match status" value="1"/>
</dbReference>
<dbReference type="Gene3D" id="3.30.450.20">
    <property type="entry name" value="PAS domain"/>
    <property type="match status" value="1"/>
</dbReference>
<feature type="transmembrane region" description="Helical" evidence="3">
    <location>
        <begin position="6"/>
        <end position="29"/>
    </location>
</feature>